<reference evidence="2 3" key="1">
    <citation type="journal article" date="2023" name="Commun. Biol.">
        <title>Reorganization of the ancestral sex-determining regions during the evolution of trioecy in Pleodorina starrii.</title>
        <authorList>
            <person name="Takahashi K."/>
            <person name="Suzuki S."/>
            <person name="Kawai-Toyooka H."/>
            <person name="Yamamoto K."/>
            <person name="Hamaji T."/>
            <person name="Ootsuki R."/>
            <person name="Yamaguchi H."/>
            <person name="Kawachi M."/>
            <person name="Higashiyama T."/>
            <person name="Nozaki H."/>
        </authorList>
    </citation>
    <scope>NUCLEOTIDE SEQUENCE [LARGE SCALE GENOMIC DNA]</scope>
    <source>
        <strain evidence="2 3">NIES-4479</strain>
    </source>
</reference>
<sequence>MEAKHLLVALLRAPDLCPPLAAALAAADFPAALAAEQLLGRLPPPRRTQPAAAPQTAVGGESAQDGGSGGAEEADALAADSISTWRSLDAALEDSSDREADLQACGFAATREAQLLLLQTCRWAMLSGSPDVRPVHLAHALLVQACFSRFRTGSATEPPAQGCLELLTLLPGGVCHAAILALQEDMRRTTAAPAARPTSLPAPPPTAEQAGRTGGGPSGPASASMALGSAADPIPQGTDRRSVSHEAGSAVAAAADLLDRYSISGLLPSRGALDAIAASLEASAAAPPPPPPPPAPASSPAAVRRAAAAAASSQDDPFAETPAPSAAVDETPPAVRVLCALAALGYRLPPRSCRALVLPDAAPTEAGATVASPGGPWPSPAAAWLTPRLLNDWLGALAFHGLAPSPASYTYAGYTSRTPREDCRREEVAAACVGDAVRPSSDGGGGKAAAAAVAQPCHPWLQRAILSCLVRTTAWELPSLAARLAALAAADPPGWGRVGARATELACRVCLCITPLWNGNRIYQDLIHIGDAMLAMAAAAAAATTTTEAVATAAAATDDEPLPLPGPRLRSPAAKPGSAASGWLGGWAAVELPYQAERWRRKLAARVRKGAGAGLLEPLPREPEWPTYEQAAVLLLQAVRIDRAAAGVAAPLPTQGQGHGGGVASPAAATAAAPRRRWLQGLVLNLLAVLQMQLRTCSAGPQQLDLVRQALVELDQQDLSLRDGNAGEEERGGGRDSGGGGVNAVARRAGWLAAVLAVYDAVGRGGGSAALPASGSAAVAGIVALLPSIVLGQTYRAWVPDLAPQVAAALHAAITAAAPPSPHGDGAVMVRRCMERLHFPLLEGATAGELPRHMPYNPMVSGWRCGGVGPVAVKYPGVARTAAASRRVARPFQDDHLTNLPALPPLSPAPAPTDALSGISAGNTPGQIVRLLLAHLAPTDRVGPSSTAAQPAANRVPQSPPQPPAAATILSPPDSQSRALLLRGPALVALVSDLMSYCPPESLRPEELWVLHVADRDAGLGDLLRAAAAGDDANTAAQPPEYVQHLRQANGGSYATATASSVADTWEAWLDAARDVHLAGSAGLWGVSPGSPPARPRPPPLVSIPTNSPPTVLRPALPPVCRLELLLRRGRYGPVQPLLALMWQGDWFRGDVASLARFSAGELLYVMCAIVHLKELEELAEVDLGWLIGETAAQAVLQLLAAPSMAQLLSSPGVVWGMGPGGPYAPSDLTQEKRIRSQKLLDAAVSLEEAFDRAQQALQYVAATGQSGVLGGGRLDPYRPMGRQGESLAAFEGHCWLAESSWGSGAVGRELVGGGKGVGEGREGEEEARRRREAAAAEGVSIGGLRARRPAAAPMRRWEVLVGSAGVTRLRSALRAMGYDPERWMLGAP</sequence>
<name>A0A9W6BXC4_9CHLO</name>
<feature type="region of interest" description="Disordered" evidence="1">
    <location>
        <begin position="283"/>
        <end position="327"/>
    </location>
</feature>
<protein>
    <submittedName>
        <fullName evidence="2">Uncharacterized protein</fullName>
    </submittedName>
</protein>
<dbReference type="EMBL" id="BRXU01000031">
    <property type="protein sequence ID" value="GLC59974.1"/>
    <property type="molecule type" value="Genomic_DNA"/>
</dbReference>
<comment type="caution">
    <text evidence="2">The sequence shown here is derived from an EMBL/GenBank/DDBJ whole genome shotgun (WGS) entry which is preliminary data.</text>
</comment>
<dbReference type="Proteomes" id="UP001165080">
    <property type="component" value="Unassembled WGS sequence"/>
</dbReference>
<feature type="region of interest" description="Disordered" evidence="1">
    <location>
        <begin position="940"/>
        <end position="972"/>
    </location>
</feature>
<feature type="compositionally biased region" description="Low complexity" evidence="1">
    <location>
        <begin position="48"/>
        <end position="65"/>
    </location>
</feature>
<organism evidence="2 3">
    <name type="scientific">Pleodorina starrii</name>
    <dbReference type="NCBI Taxonomy" id="330485"/>
    <lineage>
        <taxon>Eukaryota</taxon>
        <taxon>Viridiplantae</taxon>
        <taxon>Chlorophyta</taxon>
        <taxon>core chlorophytes</taxon>
        <taxon>Chlorophyceae</taxon>
        <taxon>CS clade</taxon>
        <taxon>Chlamydomonadales</taxon>
        <taxon>Volvocaceae</taxon>
        <taxon>Pleodorina</taxon>
    </lineage>
</organism>
<feature type="compositionally biased region" description="Pro residues" evidence="1">
    <location>
        <begin position="286"/>
        <end position="297"/>
    </location>
</feature>
<feature type="compositionally biased region" description="Low complexity" evidence="1">
    <location>
        <begin position="298"/>
        <end position="313"/>
    </location>
</feature>
<feature type="compositionally biased region" description="Pro residues" evidence="1">
    <location>
        <begin position="902"/>
        <end position="911"/>
    </location>
</feature>
<evidence type="ECO:0000256" key="1">
    <source>
        <dbReference type="SAM" id="MobiDB-lite"/>
    </source>
</evidence>
<proteinExistence type="predicted"/>
<gene>
    <name evidence="2" type="primary">PLEST005691</name>
    <name evidence="2" type="ORF">PLESTB_001559800</name>
</gene>
<feature type="region of interest" description="Disordered" evidence="1">
    <location>
        <begin position="721"/>
        <end position="740"/>
    </location>
</feature>
<feature type="region of interest" description="Disordered" evidence="1">
    <location>
        <begin position="42"/>
        <end position="74"/>
    </location>
</feature>
<keyword evidence="3" id="KW-1185">Reference proteome</keyword>
<evidence type="ECO:0000313" key="3">
    <source>
        <dbReference type="Proteomes" id="UP001165080"/>
    </source>
</evidence>
<feature type="region of interest" description="Disordered" evidence="1">
    <location>
        <begin position="189"/>
        <end position="245"/>
    </location>
</feature>
<feature type="compositionally biased region" description="Low complexity" evidence="1">
    <location>
        <begin position="189"/>
        <end position="199"/>
    </location>
</feature>
<evidence type="ECO:0000313" key="2">
    <source>
        <dbReference type="EMBL" id="GLC59974.1"/>
    </source>
</evidence>
<feature type="region of interest" description="Disordered" evidence="1">
    <location>
        <begin position="900"/>
        <end position="920"/>
    </location>
</feature>
<feature type="compositionally biased region" description="Low complexity" evidence="1">
    <location>
        <begin position="219"/>
        <end position="231"/>
    </location>
</feature>
<accession>A0A9W6BXC4</accession>